<reference evidence="3" key="1">
    <citation type="submission" date="2022-10" db="EMBL/GenBank/DDBJ databases">
        <title>Genome assembly of Pristionchus species.</title>
        <authorList>
            <person name="Yoshida K."/>
            <person name="Sommer R.J."/>
        </authorList>
    </citation>
    <scope>NUCLEOTIDE SEQUENCE [LARGE SCALE GENOMIC DNA]</scope>
    <source>
        <strain evidence="3">RS5460</strain>
    </source>
</reference>
<accession>A0AAN4ZI18</accession>
<evidence type="ECO:0000313" key="2">
    <source>
        <dbReference type="EMBL" id="GMR41707.1"/>
    </source>
</evidence>
<organism evidence="2 3">
    <name type="scientific">Pristionchus mayeri</name>
    <dbReference type="NCBI Taxonomy" id="1317129"/>
    <lineage>
        <taxon>Eukaryota</taxon>
        <taxon>Metazoa</taxon>
        <taxon>Ecdysozoa</taxon>
        <taxon>Nematoda</taxon>
        <taxon>Chromadorea</taxon>
        <taxon>Rhabditida</taxon>
        <taxon>Rhabditina</taxon>
        <taxon>Diplogasteromorpha</taxon>
        <taxon>Diplogasteroidea</taxon>
        <taxon>Neodiplogasteridae</taxon>
        <taxon>Pristionchus</taxon>
    </lineage>
</organism>
<sequence>SDCSSELSNKEEVLLSADSEEERSIDGEGRSFEAGTRTQKLHLGNSCSLSAQFIRLNHRIVLDLVNEESTPWKDWLFSRRFPKLPTSSEARLHLIWTQL</sequence>
<feature type="compositionally biased region" description="Basic and acidic residues" evidence="1">
    <location>
        <begin position="22"/>
        <end position="31"/>
    </location>
</feature>
<name>A0AAN4ZI18_9BILA</name>
<keyword evidence="3" id="KW-1185">Reference proteome</keyword>
<gene>
    <name evidence="2" type="ORF">PMAYCL1PPCAC_11902</name>
</gene>
<feature type="region of interest" description="Disordered" evidence="1">
    <location>
        <begin position="1"/>
        <end position="31"/>
    </location>
</feature>
<evidence type="ECO:0000313" key="3">
    <source>
        <dbReference type="Proteomes" id="UP001328107"/>
    </source>
</evidence>
<evidence type="ECO:0000256" key="1">
    <source>
        <dbReference type="SAM" id="MobiDB-lite"/>
    </source>
</evidence>
<dbReference type="EMBL" id="BTRK01000003">
    <property type="protein sequence ID" value="GMR41707.1"/>
    <property type="molecule type" value="Genomic_DNA"/>
</dbReference>
<proteinExistence type="predicted"/>
<dbReference type="AlphaFoldDB" id="A0AAN4ZI18"/>
<dbReference type="Proteomes" id="UP001328107">
    <property type="component" value="Unassembled WGS sequence"/>
</dbReference>
<feature type="non-terminal residue" evidence="2">
    <location>
        <position position="1"/>
    </location>
</feature>
<protein>
    <submittedName>
        <fullName evidence="2">Uncharacterized protein</fullName>
    </submittedName>
</protein>
<comment type="caution">
    <text evidence="2">The sequence shown here is derived from an EMBL/GenBank/DDBJ whole genome shotgun (WGS) entry which is preliminary data.</text>
</comment>